<proteinExistence type="predicted"/>
<organism evidence="1 2">
    <name type="scientific">Aliisedimentitalea scapharcae</name>
    <dbReference type="NCBI Taxonomy" id="1524259"/>
    <lineage>
        <taxon>Bacteria</taxon>
        <taxon>Pseudomonadati</taxon>
        <taxon>Pseudomonadota</taxon>
        <taxon>Alphaproteobacteria</taxon>
        <taxon>Rhodobacterales</taxon>
        <taxon>Roseobacteraceae</taxon>
        <taxon>Aliisedimentitalea</taxon>
    </lineage>
</organism>
<keyword evidence="2" id="KW-1185">Reference proteome</keyword>
<gene>
    <name evidence="1" type="ORF">QEZ52_09035</name>
</gene>
<evidence type="ECO:0000313" key="1">
    <source>
        <dbReference type="EMBL" id="WZK90673.1"/>
    </source>
</evidence>
<dbReference type="Proteomes" id="UP001623232">
    <property type="component" value="Chromosome"/>
</dbReference>
<protein>
    <submittedName>
        <fullName evidence="1">Uncharacterized protein</fullName>
    </submittedName>
</protein>
<name>A0ABZ2XYC1_9RHOB</name>
<sequence>MTKHENSGGVMAKGTWHVKGAPGAWMDPILWLWPLALERADLSPVSDKILRPLIQSSQGLIMAGYDPIDMRVVWRDITRPKQLVIAGGDYGG</sequence>
<dbReference type="EMBL" id="CP123584">
    <property type="protein sequence ID" value="WZK90673.1"/>
    <property type="molecule type" value="Genomic_DNA"/>
</dbReference>
<accession>A0ABZ2XYC1</accession>
<evidence type="ECO:0000313" key="2">
    <source>
        <dbReference type="Proteomes" id="UP001623232"/>
    </source>
</evidence>
<reference evidence="1 2" key="1">
    <citation type="submission" date="2023-04" db="EMBL/GenBank/DDBJ databases">
        <title>Complete genome sequence of Alisedimentitalea scapharcae.</title>
        <authorList>
            <person name="Rong J.-C."/>
            <person name="Yi M.-L."/>
            <person name="Zhao Q."/>
        </authorList>
    </citation>
    <scope>NUCLEOTIDE SEQUENCE [LARGE SCALE GENOMIC DNA]</scope>
    <source>
        <strain evidence="1 2">KCTC 42119</strain>
    </source>
</reference>